<evidence type="ECO:0000313" key="3">
    <source>
        <dbReference type="EMBL" id="KAJ7966844.1"/>
    </source>
</evidence>
<dbReference type="EMBL" id="JARAOO010000006">
    <property type="protein sequence ID" value="KAJ7966843.1"/>
    <property type="molecule type" value="Genomic_DNA"/>
</dbReference>
<dbReference type="Proteomes" id="UP001163823">
    <property type="component" value="Chromosome 6"/>
</dbReference>
<dbReference type="SMART" id="SM00584">
    <property type="entry name" value="TLDc"/>
    <property type="match status" value="1"/>
</dbReference>
<keyword evidence="4" id="KW-1185">Reference proteome</keyword>
<dbReference type="PROSITE" id="PS51886">
    <property type="entry name" value="TLDC"/>
    <property type="match status" value="1"/>
</dbReference>
<accession>A0AAD7LYX5</accession>
<dbReference type="AlphaFoldDB" id="A0AAD7LYX5"/>
<feature type="domain" description="TLDc" evidence="2">
    <location>
        <begin position="278"/>
        <end position="457"/>
    </location>
</feature>
<dbReference type="PANTHER" id="PTHR23354">
    <property type="entry name" value="NUCLEOLAR PROTEIN 7/ESTROGEN RECEPTOR COACTIVATOR-RELATED"/>
    <property type="match status" value="1"/>
</dbReference>
<proteinExistence type="predicted"/>
<organism evidence="3 4">
    <name type="scientific">Quillaja saponaria</name>
    <name type="common">Soap bark tree</name>
    <dbReference type="NCBI Taxonomy" id="32244"/>
    <lineage>
        <taxon>Eukaryota</taxon>
        <taxon>Viridiplantae</taxon>
        <taxon>Streptophyta</taxon>
        <taxon>Embryophyta</taxon>
        <taxon>Tracheophyta</taxon>
        <taxon>Spermatophyta</taxon>
        <taxon>Magnoliopsida</taxon>
        <taxon>eudicotyledons</taxon>
        <taxon>Gunneridae</taxon>
        <taxon>Pentapetalae</taxon>
        <taxon>rosids</taxon>
        <taxon>fabids</taxon>
        <taxon>Fabales</taxon>
        <taxon>Quillajaceae</taxon>
        <taxon>Quillaja</taxon>
    </lineage>
</organism>
<evidence type="ECO:0000259" key="2">
    <source>
        <dbReference type="PROSITE" id="PS51886"/>
    </source>
</evidence>
<reference evidence="3" key="1">
    <citation type="journal article" date="2023" name="Science">
        <title>Elucidation of the pathway for biosynthesis of saponin adjuvants from the soapbark tree.</title>
        <authorList>
            <person name="Reed J."/>
            <person name="Orme A."/>
            <person name="El-Demerdash A."/>
            <person name="Owen C."/>
            <person name="Martin L.B.B."/>
            <person name="Misra R.C."/>
            <person name="Kikuchi S."/>
            <person name="Rejzek M."/>
            <person name="Martin A.C."/>
            <person name="Harkess A."/>
            <person name="Leebens-Mack J."/>
            <person name="Louveau T."/>
            <person name="Stephenson M.J."/>
            <person name="Osbourn A."/>
        </authorList>
    </citation>
    <scope>NUCLEOTIDE SEQUENCE</scope>
    <source>
        <strain evidence="3">S10</strain>
    </source>
</reference>
<dbReference type="KEGG" id="qsa:O6P43_016251"/>
<dbReference type="InterPro" id="IPR006571">
    <property type="entry name" value="TLDc_dom"/>
</dbReference>
<gene>
    <name evidence="3" type="ORF">O6P43_016251</name>
</gene>
<dbReference type="PANTHER" id="PTHR23354:SF104">
    <property type="entry name" value="TLD-DOMAIN CONTAINING NUCLEOLAR PROTEIN"/>
    <property type="match status" value="1"/>
</dbReference>
<name>A0AAD7LYX5_QUISA</name>
<dbReference type="Pfam" id="PF07534">
    <property type="entry name" value="TLD"/>
    <property type="match status" value="1"/>
</dbReference>
<comment type="caution">
    <text evidence="3">The sequence shown here is derived from an EMBL/GenBank/DDBJ whole genome shotgun (WGS) entry which is preliminary data.</text>
</comment>
<feature type="region of interest" description="Disordered" evidence="1">
    <location>
        <begin position="1"/>
        <end position="21"/>
    </location>
</feature>
<dbReference type="EMBL" id="JARAOO010000006">
    <property type="protein sequence ID" value="KAJ7966844.1"/>
    <property type="molecule type" value="Genomic_DNA"/>
</dbReference>
<sequence>MGASTSSEQKVSKEQEEVESLAASTGALPMLQKAFSKLADPEQNSVPIEKLQQCFSLTYERSIDEALKLPDAFTALLDHLASSIVEQFFVTGKGGVTWVEFVRGYNNCCGRMTASLSLNRLFRVFTATVRKANMPCKLEFESDDADCKISGSFLPIDVLMLLWMCWTMSWKCTSLKSLAGKAILSTPDVNHLVLSAIISCAKPDSGLNCWDIDISSLEVQIPVGPFITWVLATLPRLPECLTHFFHARLQTSDTVTDELTSPNSSAGHVSSTTTCDSNLLTRGRAWAISLTLRSTMSEEILRACFLINGDGMHENLLYRSSIHGRGLNRFWSNIEGYRGPLLILVAAGSGDSHVGGNGIRKWIVVFHVFSSIGKEKNFVYSHLHPTGRVYEPHPKPVGISFGGSVGNERISIDEDFGIVTVRHHAVDKTYQPGSLFPDQGFLPVEALISEVEVWGLGGRGAKEVQNSHKKREELFTEQRRRIDLKTFANWEDSPEKMMMNMISDPNAVRREER</sequence>
<evidence type="ECO:0000313" key="4">
    <source>
        <dbReference type="Proteomes" id="UP001163823"/>
    </source>
</evidence>
<protein>
    <submittedName>
        <fullName evidence="3">TLD domain-containing protein</fullName>
    </submittedName>
</protein>
<evidence type="ECO:0000256" key="1">
    <source>
        <dbReference type="SAM" id="MobiDB-lite"/>
    </source>
</evidence>